<feature type="compositionally biased region" description="Basic and acidic residues" evidence="1">
    <location>
        <begin position="83"/>
        <end position="111"/>
    </location>
</feature>
<name>A0AAW2JWC7_SESRA</name>
<feature type="compositionally biased region" description="Basic and acidic residues" evidence="1">
    <location>
        <begin position="246"/>
        <end position="255"/>
    </location>
</feature>
<evidence type="ECO:0000259" key="2">
    <source>
        <dbReference type="Pfam" id="PF22910"/>
    </source>
</evidence>
<feature type="compositionally biased region" description="Polar residues" evidence="1">
    <location>
        <begin position="167"/>
        <end position="179"/>
    </location>
</feature>
<protein>
    <submittedName>
        <fullName evidence="3">Protein ENHANCED DISEASE RESISTANCE 4</fullName>
    </submittedName>
</protein>
<dbReference type="GO" id="GO:1900150">
    <property type="term" value="P:regulation of defense response to fungus"/>
    <property type="evidence" value="ECO:0007669"/>
    <property type="project" value="InterPro"/>
</dbReference>
<organism evidence="3">
    <name type="scientific">Sesamum radiatum</name>
    <name type="common">Black benniseed</name>
    <dbReference type="NCBI Taxonomy" id="300843"/>
    <lineage>
        <taxon>Eukaryota</taxon>
        <taxon>Viridiplantae</taxon>
        <taxon>Streptophyta</taxon>
        <taxon>Embryophyta</taxon>
        <taxon>Tracheophyta</taxon>
        <taxon>Spermatophyta</taxon>
        <taxon>Magnoliopsida</taxon>
        <taxon>eudicotyledons</taxon>
        <taxon>Gunneridae</taxon>
        <taxon>Pentapetalae</taxon>
        <taxon>asterids</taxon>
        <taxon>lamiids</taxon>
        <taxon>Lamiales</taxon>
        <taxon>Pedaliaceae</taxon>
        <taxon>Sesamum</taxon>
    </lineage>
</organism>
<feature type="region of interest" description="Disordered" evidence="1">
    <location>
        <begin position="416"/>
        <end position="484"/>
    </location>
</feature>
<feature type="compositionally biased region" description="Basic and acidic residues" evidence="1">
    <location>
        <begin position="127"/>
        <end position="143"/>
    </location>
</feature>
<evidence type="ECO:0000256" key="1">
    <source>
        <dbReference type="SAM" id="MobiDB-lite"/>
    </source>
</evidence>
<gene>
    <name evidence="3" type="ORF">Sradi_6486500</name>
</gene>
<feature type="compositionally biased region" description="Acidic residues" evidence="1">
    <location>
        <begin position="261"/>
        <end position="277"/>
    </location>
</feature>
<reference evidence="3" key="2">
    <citation type="journal article" date="2024" name="Plant">
        <title>Genomic evolution and insights into agronomic trait innovations of Sesamum species.</title>
        <authorList>
            <person name="Miao H."/>
            <person name="Wang L."/>
            <person name="Qu L."/>
            <person name="Liu H."/>
            <person name="Sun Y."/>
            <person name="Le M."/>
            <person name="Wang Q."/>
            <person name="Wei S."/>
            <person name="Zheng Y."/>
            <person name="Lin W."/>
            <person name="Duan Y."/>
            <person name="Cao H."/>
            <person name="Xiong S."/>
            <person name="Wang X."/>
            <person name="Wei L."/>
            <person name="Li C."/>
            <person name="Ma Q."/>
            <person name="Ju M."/>
            <person name="Zhao R."/>
            <person name="Li G."/>
            <person name="Mu C."/>
            <person name="Tian Q."/>
            <person name="Mei H."/>
            <person name="Zhang T."/>
            <person name="Gao T."/>
            <person name="Zhang H."/>
        </authorList>
    </citation>
    <scope>NUCLEOTIDE SEQUENCE</scope>
    <source>
        <strain evidence="3">G02</strain>
    </source>
</reference>
<dbReference type="PANTHER" id="PTHR31105">
    <property type="entry name" value="EXTRA-LARGE G-PROTEIN-LIKE"/>
    <property type="match status" value="1"/>
</dbReference>
<sequence length="517" mass="58236">MTTQPSTKVRLVRCPRCREVLAELPEVPLYKCGGCGTILQAKSRKLETNRTELSSQETDAVVKSQQDNVLEEKGARSSSNDLSKVESLPEKDSISCQDDHGDSRVELRQERSVSNGHSSSSEVTTPRTEDSHVEVKESLKEDNPLGQKSQRYHSKVHHDNPGERNGSRNSSNDFPSSGELTRETEAYSPEASEHLEQHNNNSLDQVNRVDEMEVGESQNSRQEGANFFDEARDFPDHEDQESASPPDREHTEGTKDNNAQPEDDENMEQSVEVDDSSEGLPVLRSRTAEKNMNASVDDSVVASESPPLNESLVSFYLTSPDDEHLDHSMREVTRNFGRISSIDTLGSSAHADLSAELNFKRGSMTNYPTTSGYYAYDGSESSNDGNDDQIYEHISHPSAKRMDVDYISTREMLRKERFRGNSEQERNHWATSSSNHAMRNSHWSPDKSTETSRYTSGNRMRLDKQGGVSSLPFTSRDPLSDYRSVSPASYRHNLPLPIQVSIHQTDLHIQKWMTWTY</sequence>
<feature type="compositionally biased region" description="Low complexity" evidence="1">
    <location>
        <begin position="112"/>
        <end position="121"/>
    </location>
</feature>
<dbReference type="InterPro" id="IPR040244">
    <property type="entry name" value="EDR4-like"/>
</dbReference>
<feature type="compositionally biased region" description="Polar residues" evidence="1">
    <location>
        <begin position="51"/>
        <end position="68"/>
    </location>
</feature>
<reference evidence="3" key="1">
    <citation type="submission" date="2020-06" db="EMBL/GenBank/DDBJ databases">
        <authorList>
            <person name="Li T."/>
            <person name="Hu X."/>
            <person name="Zhang T."/>
            <person name="Song X."/>
            <person name="Zhang H."/>
            <person name="Dai N."/>
            <person name="Sheng W."/>
            <person name="Hou X."/>
            <person name="Wei L."/>
        </authorList>
    </citation>
    <scope>NUCLEOTIDE SEQUENCE</scope>
    <source>
        <strain evidence="3">G02</strain>
        <tissue evidence="3">Leaf</tissue>
    </source>
</reference>
<dbReference type="EMBL" id="JACGWJ010000031">
    <property type="protein sequence ID" value="KAL0298267.1"/>
    <property type="molecule type" value="Genomic_DNA"/>
</dbReference>
<dbReference type="AlphaFoldDB" id="A0AAW2JWC7"/>
<accession>A0AAW2JWC7</accession>
<dbReference type="InterPro" id="IPR055126">
    <property type="entry name" value="EDR4-like_N"/>
</dbReference>
<feature type="region of interest" description="Disordered" evidence="1">
    <location>
        <begin position="45"/>
        <end position="281"/>
    </location>
</feature>
<comment type="caution">
    <text evidence="3">The sequence shown here is derived from an EMBL/GenBank/DDBJ whole genome shotgun (WGS) entry which is preliminary data.</text>
</comment>
<dbReference type="PANTHER" id="PTHR31105:SF38">
    <property type="entry name" value="PROTEIN ENHANCED DISEASE RESISTANCE 4"/>
    <property type="match status" value="1"/>
</dbReference>
<feature type="compositionally biased region" description="Basic and acidic residues" evidence="1">
    <location>
        <begin position="157"/>
        <end position="166"/>
    </location>
</feature>
<feature type="compositionally biased region" description="Basic and acidic residues" evidence="1">
    <location>
        <begin position="180"/>
        <end position="197"/>
    </location>
</feature>
<feature type="compositionally biased region" description="Basic and acidic residues" evidence="1">
    <location>
        <begin position="416"/>
        <end position="428"/>
    </location>
</feature>
<proteinExistence type="predicted"/>
<dbReference type="Pfam" id="PF22910">
    <property type="entry name" value="EDR4-like_1st"/>
    <property type="match status" value="1"/>
</dbReference>
<evidence type="ECO:0000313" key="3">
    <source>
        <dbReference type="EMBL" id="KAL0298267.1"/>
    </source>
</evidence>
<feature type="domain" description="Enhanced disease resistance 4-like N-terminal" evidence="2">
    <location>
        <begin position="8"/>
        <end position="41"/>
    </location>
</feature>
<feature type="compositionally biased region" description="Polar residues" evidence="1">
    <location>
        <begin position="429"/>
        <end position="443"/>
    </location>
</feature>